<name>A0A2K1R3Y7_POPTR</name>
<dbReference type="AlphaFoldDB" id="A0A2K1R3Y7"/>
<accession>A0A2K1R3Y7</accession>
<sequence>MDSTAQTAPRDSEIINELLSRVTHGFDTPNSPEGLRYHQRTAVTVTHGFDSQAAPRDSDIINELLSRVTHGFESPNSP</sequence>
<organism evidence="1">
    <name type="scientific">Populus trichocarpa</name>
    <name type="common">Western balsam poplar</name>
    <name type="synonym">Populus balsamifera subsp. trichocarpa</name>
    <dbReference type="NCBI Taxonomy" id="3694"/>
    <lineage>
        <taxon>Eukaryota</taxon>
        <taxon>Viridiplantae</taxon>
        <taxon>Streptophyta</taxon>
        <taxon>Embryophyta</taxon>
        <taxon>Tracheophyta</taxon>
        <taxon>Spermatophyta</taxon>
        <taxon>Magnoliopsida</taxon>
        <taxon>eudicotyledons</taxon>
        <taxon>Gunneridae</taxon>
        <taxon>Pentapetalae</taxon>
        <taxon>rosids</taxon>
        <taxon>fabids</taxon>
        <taxon>Malpighiales</taxon>
        <taxon>Salicaceae</taxon>
        <taxon>Saliceae</taxon>
        <taxon>Populus</taxon>
    </lineage>
</organism>
<dbReference type="EMBL" id="KZ624301">
    <property type="protein sequence ID" value="PNS22001.1"/>
    <property type="molecule type" value="Genomic_DNA"/>
</dbReference>
<protein>
    <submittedName>
        <fullName evidence="1">Uncharacterized protein</fullName>
    </submittedName>
</protein>
<dbReference type="InParanoid" id="A0A2K1R3Y7"/>
<reference evidence="1" key="2">
    <citation type="submission" date="2017-07" db="EMBL/GenBank/DDBJ databases">
        <title>WGS assembly of Populus trichocarpa.</title>
        <authorList>
            <person name="Tuskan G."/>
            <person name="Difazio S."/>
            <person name="Jansson S."/>
            <person name="Bohlmann J."/>
            <person name="Grigoriev I."/>
            <person name="Hellsten U."/>
            <person name="Putnam N."/>
            <person name="Ralph S."/>
            <person name="Rombauts S."/>
            <person name="Salamov A."/>
            <person name="Schein J."/>
            <person name="Sterck L."/>
            <person name="Aerts A."/>
            <person name="Bhalerao R."/>
            <person name="Bhalerao R."/>
            <person name="Blaudez D."/>
            <person name="Boerjan W."/>
            <person name="Brun A."/>
            <person name="Brunner A."/>
            <person name="Busov V."/>
            <person name="Campbell M."/>
            <person name="Carlson J."/>
            <person name="Chalot M."/>
            <person name="Chapman J."/>
            <person name="Chen G."/>
            <person name="Cooper D."/>
            <person name="Coutinho P."/>
            <person name="Couturier J."/>
            <person name="Covert S."/>
            <person name="Cronk Q."/>
            <person name="Cunningham R."/>
            <person name="Davis J."/>
            <person name="Degroeve S."/>
            <person name="Dejardin A."/>
            <person name="Depamphilis C."/>
            <person name="Detter J."/>
            <person name="Dirks B."/>
            <person name="Dubchak I."/>
            <person name="Duplessis S."/>
            <person name="Ehlting J."/>
            <person name="Ellis B."/>
            <person name="Gendler K."/>
            <person name="Goodstein D."/>
            <person name="Gribskov M."/>
            <person name="Grimwood J."/>
            <person name="Groover A."/>
            <person name="Gunter L."/>
            <person name="Hamberger B."/>
            <person name="Heinze B."/>
            <person name="Helariutta Y."/>
            <person name="Henrissat B."/>
            <person name="Holligan D."/>
            <person name="Holt R."/>
            <person name="Huang W."/>
            <person name="Islam-Faridi N."/>
            <person name="Jones S."/>
            <person name="Jones-Rhoades M."/>
            <person name="Jorgensen R."/>
            <person name="Joshi C."/>
            <person name="Kangasjarvi J."/>
            <person name="Karlsson J."/>
            <person name="Kelleher C."/>
            <person name="Kirkpatrick R."/>
            <person name="Kirst M."/>
            <person name="Kohler A."/>
            <person name="Kalluri U."/>
            <person name="Larimer F."/>
            <person name="Leebens-Mack J."/>
            <person name="Leple J."/>
            <person name="Locascio P."/>
            <person name="Lou Y."/>
            <person name="Lucas S."/>
            <person name="Martin F."/>
            <person name="Montanini B."/>
            <person name="Napoli C."/>
            <person name="Nelson D."/>
            <person name="Nelson C."/>
            <person name="Nieminen K."/>
            <person name="Nilsson O."/>
            <person name="Pereda V."/>
            <person name="Peter G."/>
            <person name="Philippe R."/>
            <person name="Pilate G."/>
            <person name="Poliakov A."/>
            <person name="Razumovskaya J."/>
            <person name="Richardson P."/>
            <person name="Rinaldi C."/>
            <person name="Ritland K."/>
            <person name="Rouze P."/>
            <person name="Ryaboy D."/>
            <person name="Schmutz J."/>
            <person name="Schrader J."/>
            <person name="Segerman B."/>
            <person name="Shin H."/>
            <person name="Siddiqui A."/>
            <person name="Sterky F."/>
            <person name="Terry A."/>
            <person name="Tsai C."/>
            <person name="Uberbacher E."/>
            <person name="Unneberg P."/>
            <person name="Vahala J."/>
            <person name="Wall K."/>
            <person name="Wessler S."/>
            <person name="Yang G."/>
            <person name="Yin T."/>
            <person name="Douglas C."/>
            <person name="Marra M."/>
            <person name="Sandberg G."/>
            <person name="Van De Peer Y."/>
            <person name="Rokhsar D."/>
        </authorList>
    </citation>
    <scope>NUCLEOTIDE SEQUENCE</scope>
    <source>
        <strain evidence="1">Nisqually-1</strain>
    </source>
</reference>
<evidence type="ECO:0000313" key="1">
    <source>
        <dbReference type="EMBL" id="PNS22001.1"/>
    </source>
</evidence>
<gene>
    <name evidence="1" type="ORF">POPTR_T180500</name>
</gene>
<proteinExistence type="predicted"/>
<reference evidence="1" key="1">
    <citation type="journal article" date="2006" name="Science">
        <title>The genome of black cottonwood, Populus trichocarpa (Torr. &amp; Gray).</title>
        <authorList>
            <person name="Tuskan G.A."/>
            <person name="Difazio S."/>
            <person name="Jansson S."/>
            <person name="Bohlmann J."/>
            <person name="Grigoriev I."/>
            <person name="Hellsten U."/>
            <person name="Putnam N."/>
            <person name="Ralph S."/>
            <person name="Rombauts S."/>
            <person name="Salamov A."/>
            <person name="Schein J."/>
            <person name="Sterck L."/>
            <person name="Aerts A."/>
            <person name="Bhalerao R.R."/>
            <person name="Bhalerao R.P."/>
            <person name="Blaudez D."/>
            <person name="Boerjan W."/>
            <person name="Brun A."/>
            <person name="Brunner A."/>
            <person name="Busov V."/>
            <person name="Campbell M."/>
            <person name="Carlson J."/>
            <person name="Chalot M."/>
            <person name="Chapman J."/>
            <person name="Chen G.L."/>
            <person name="Cooper D."/>
            <person name="Coutinho P.M."/>
            <person name="Couturier J."/>
            <person name="Covert S."/>
            <person name="Cronk Q."/>
            <person name="Cunningham R."/>
            <person name="Davis J."/>
            <person name="Degroeve S."/>
            <person name="Dejardin A."/>
            <person name="Depamphilis C."/>
            <person name="Detter J."/>
            <person name="Dirks B."/>
            <person name="Dubchak I."/>
            <person name="Duplessis S."/>
            <person name="Ehlting J."/>
            <person name="Ellis B."/>
            <person name="Gendler K."/>
            <person name="Goodstein D."/>
            <person name="Gribskov M."/>
            <person name="Grimwood J."/>
            <person name="Groover A."/>
            <person name="Gunter L."/>
            <person name="Hamberger B."/>
            <person name="Heinze B."/>
            <person name="Helariutta Y."/>
            <person name="Henrissat B."/>
            <person name="Holligan D."/>
            <person name="Holt R."/>
            <person name="Huang W."/>
            <person name="Islam-Faridi N."/>
            <person name="Jones S."/>
            <person name="Jones-Rhoades M."/>
            <person name="Jorgensen R."/>
            <person name="Joshi C."/>
            <person name="Kangasjarvi J."/>
            <person name="Karlsson J."/>
            <person name="Kelleher C."/>
            <person name="Kirkpatrick R."/>
            <person name="Kirst M."/>
            <person name="Kohler A."/>
            <person name="Kalluri U."/>
            <person name="Larimer F."/>
            <person name="Leebens-Mack J."/>
            <person name="Leple J.C."/>
            <person name="Locascio P."/>
            <person name="Lou Y."/>
            <person name="Lucas S."/>
            <person name="Martin F."/>
            <person name="Montanini B."/>
            <person name="Napoli C."/>
            <person name="Nelson D.R."/>
            <person name="Nelson C."/>
            <person name="Nieminen K."/>
            <person name="Nilsson O."/>
            <person name="Pereda V."/>
            <person name="Peter G."/>
            <person name="Philippe R."/>
            <person name="Pilate G."/>
            <person name="Poliakov A."/>
            <person name="Razumovskaya J."/>
            <person name="Richardson P."/>
            <person name="Rinaldi C."/>
            <person name="Ritland K."/>
            <person name="Rouze P."/>
            <person name="Ryaboy D."/>
            <person name="Schmutz J."/>
            <person name="Schrader J."/>
            <person name="Segerman B."/>
            <person name="Shin H."/>
            <person name="Siddiqui A."/>
            <person name="Sterky F."/>
            <person name="Terry A."/>
            <person name="Tsai C.J."/>
            <person name="Uberbacher E."/>
            <person name="Unneberg P."/>
            <person name="Vahala J."/>
            <person name="Wall K."/>
            <person name="Wessler S."/>
            <person name="Yang G."/>
            <person name="Yin T."/>
            <person name="Douglas C."/>
            <person name="Marra M."/>
            <person name="Sandberg G."/>
            <person name="Van de Peer Y."/>
            <person name="Rokhsar D."/>
        </authorList>
    </citation>
    <scope>NUCLEOTIDE SEQUENCE [LARGE SCALE GENOMIC DNA]</scope>
    <source>
        <strain evidence="1">Nisqually-1</strain>
    </source>
</reference>